<evidence type="ECO:0000256" key="3">
    <source>
        <dbReference type="ARBA" id="ARBA00022553"/>
    </source>
</evidence>
<dbReference type="PANTHER" id="PTHR45339:SF1">
    <property type="entry name" value="HYBRID SIGNAL TRANSDUCTION HISTIDINE KINASE J"/>
    <property type="match status" value="1"/>
</dbReference>
<feature type="domain" description="Histidine kinase" evidence="12">
    <location>
        <begin position="760"/>
        <end position="979"/>
    </location>
</feature>
<dbReference type="Proteomes" id="UP000197003">
    <property type="component" value="Chromosome"/>
</dbReference>
<feature type="domain" description="PAC" evidence="14">
    <location>
        <begin position="689"/>
        <end position="742"/>
    </location>
</feature>
<sequence>MNHKNRLFLFTSVLVLGTLLIAGTVGYKMGSSSLEQSTRERLVQIREFKSDEIQKEFAYLKNALVLTSEYTPILQFLRRYPQEHQQLQTWLRSHGKPTAWRNEMEERNPSQVSDYPRILEQFTALPLFLQYQFQESARTQNRPLPQLASVSGFSGLDYFRSYESLHSKLFDVLERSHLSDVLLIEPNGTVAYSAAKSLALGDNLISGPLSNSRLAQAYRWSLNAPKGATKYFDFTPISHFWHTPAAFLTMPLFDQTNFVGTLVFQLSLDRIDQILSHNRKWKELGLGMTGEVVAFGTDGFVRNNPRMYLESPDSFAQKVRQQDDARTALESIERSRSASLSLILPPTQVRRYMERGVAFDSGEDYLGTRSLQSAGRVNVADNTDWIIISKMDLNESLAPLSYKLPWFFIGGFLLWSLALAGAWLVYRRMFFPSQVLADGLDKLKSHNFSEVLPAPEEDEYKDLYQKFDEVREDFRKTKAARDFLENVVYSLNEVFFIVEVEDVEDSLRKNFRVRGFNPTAQSLTGAPGHTLKNSDLSLWLETDYSVIENSLRERDIHKSTHTAEASLKKITGDRVPLEVSWARVNTENKGKILLAMMGTDMRWKKEIEKELKLKEELLKESQSLSRTGSFRWDIRTGKCLWSEEEFHLLGLTPDNVVPSYDLFRSLILSEDLPVFDKALAEAHKNIAPFHVDLRMKKQDSNDLIWVRCQGRTEYDDYGNALFMYVTTQDITELRRVEQSLITTKNEALKASQAKSEFLAQMSHEIRTPMNAIMGMAELLKETKLDADQKYYVTIFCKAGEVLMSLINDILDLSKIEAGEVSIENIPFEMTKLIADVEDMMKPRALEKGLSCMCEIAPGVSPHLMGDPTKLRQVLINLIGNSIKFTHKGQVRLVIGKNPSKKDTLLISVTDTGIGIPEDRQHMIFQKFSQADNSVTRKYGGTGLGLAISKSLVELMGGQIWFKSRPGTGTTFFFTIPYREQIYNPVNHKPVPMRTPELDFVSPKPRDPNHKVKILIADDTEDNRTLFTHYLKNEPFEIIEAENGLQAIDQIKSGEFDIVFMDVQMPEMDGYAATDRIREWEKESHKAPVPIIALTAHALAEDRQKSLRAGCNDHIAKPFKKDTLLGVINKYSL</sequence>
<dbReference type="PRINTS" id="PR00344">
    <property type="entry name" value="BCTRLSENSOR"/>
</dbReference>
<dbReference type="SMART" id="SM00448">
    <property type="entry name" value="REC"/>
    <property type="match status" value="1"/>
</dbReference>
<dbReference type="FunFam" id="1.10.287.130:FF:000002">
    <property type="entry name" value="Two-component osmosensing histidine kinase"/>
    <property type="match status" value="1"/>
</dbReference>
<evidence type="ECO:0000313" key="15">
    <source>
        <dbReference type="EMBL" id="ASD65110.1"/>
    </source>
</evidence>
<dbReference type="Gene3D" id="1.10.287.130">
    <property type="match status" value="1"/>
</dbReference>
<dbReference type="Gene3D" id="3.30.450.20">
    <property type="entry name" value="PAS domain"/>
    <property type="match status" value="2"/>
</dbReference>
<dbReference type="Gene3D" id="3.40.50.2300">
    <property type="match status" value="1"/>
</dbReference>
<keyword evidence="4" id="KW-0808">Transferase</keyword>
<dbReference type="InterPro" id="IPR011006">
    <property type="entry name" value="CheY-like_superfamily"/>
</dbReference>
<dbReference type="InterPro" id="IPR036890">
    <property type="entry name" value="HATPase_C_sf"/>
</dbReference>
<dbReference type="AlphaFoldDB" id="A0A1Z3NCA7"/>
<evidence type="ECO:0000256" key="4">
    <source>
        <dbReference type="ARBA" id="ARBA00022679"/>
    </source>
</evidence>
<dbReference type="InterPro" id="IPR001789">
    <property type="entry name" value="Sig_transdc_resp-reg_receiver"/>
</dbReference>
<dbReference type="InterPro" id="IPR013655">
    <property type="entry name" value="PAS_fold_3"/>
</dbReference>
<dbReference type="OrthoDB" id="5287409at2"/>
<evidence type="ECO:0000256" key="1">
    <source>
        <dbReference type="ARBA" id="ARBA00000085"/>
    </source>
</evidence>
<dbReference type="InterPro" id="IPR005467">
    <property type="entry name" value="His_kinase_dom"/>
</dbReference>
<dbReference type="InterPro" id="IPR003594">
    <property type="entry name" value="HATPase_dom"/>
</dbReference>
<keyword evidence="8" id="KW-0902">Two-component regulatory system</keyword>
<evidence type="ECO:0000256" key="9">
    <source>
        <dbReference type="ARBA" id="ARBA00064003"/>
    </source>
</evidence>
<dbReference type="InterPro" id="IPR000700">
    <property type="entry name" value="PAS-assoc_C"/>
</dbReference>
<dbReference type="SUPFAM" id="SSF47384">
    <property type="entry name" value="Homodimeric domain of signal transducing histidine kinase"/>
    <property type="match status" value="1"/>
</dbReference>
<dbReference type="Gene3D" id="3.30.565.10">
    <property type="entry name" value="Histidine kinase-like ATPase, C-terminal domain"/>
    <property type="match status" value="1"/>
</dbReference>
<keyword evidence="3 11" id="KW-0597">Phosphoprotein</keyword>
<dbReference type="InterPro" id="IPR035965">
    <property type="entry name" value="PAS-like_dom_sf"/>
</dbReference>
<evidence type="ECO:0000256" key="10">
    <source>
        <dbReference type="ARBA" id="ARBA00068150"/>
    </source>
</evidence>
<dbReference type="PROSITE" id="PS50113">
    <property type="entry name" value="PAC"/>
    <property type="match status" value="1"/>
</dbReference>
<dbReference type="InterPro" id="IPR000014">
    <property type="entry name" value="PAS"/>
</dbReference>
<dbReference type="PROSITE" id="PS50110">
    <property type="entry name" value="RESPONSE_REGULATORY"/>
    <property type="match status" value="1"/>
</dbReference>
<evidence type="ECO:0000256" key="5">
    <source>
        <dbReference type="ARBA" id="ARBA00022741"/>
    </source>
</evidence>
<dbReference type="PROSITE" id="PS50109">
    <property type="entry name" value="HIS_KIN"/>
    <property type="match status" value="1"/>
</dbReference>
<reference evidence="15 16" key="1">
    <citation type="submission" date="2017-04" db="EMBL/GenBank/DDBJ databases">
        <title>Whole genome sequence of Bdellovibrio bacteriovorus strain SSB218315.</title>
        <authorList>
            <person name="Oyedara O."/>
            <person name="Rodriguez-Perez M.A."/>
        </authorList>
    </citation>
    <scope>NUCLEOTIDE SEQUENCE [LARGE SCALE GENOMIC DNA]</scope>
    <source>
        <strain evidence="15 16">SSB218315</strain>
    </source>
</reference>
<dbReference type="Pfam" id="PF00072">
    <property type="entry name" value="Response_reg"/>
    <property type="match status" value="1"/>
</dbReference>
<accession>A0A1Z3NCA7</accession>
<gene>
    <name evidence="15" type="ORF">B9G79_16820</name>
</gene>
<dbReference type="CDD" id="cd00130">
    <property type="entry name" value="PAS"/>
    <property type="match status" value="1"/>
</dbReference>
<evidence type="ECO:0000259" key="13">
    <source>
        <dbReference type="PROSITE" id="PS50110"/>
    </source>
</evidence>
<dbReference type="FunFam" id="3.30.565.10:FF:000010">
    <property type="entry name" value="Sensor histidine kinase RcsC"/>
    <property type="match status" value="1"/>
</dbReference>
<evidence type="ECO:0000256" key="2">
    <source>
        <dbReference type="ARBA" id="ARBA00012438"/>
    </source>
</evidence>
<keyword evidence="7" id="KW-0067">ATP-binding</keyword>
<dbReference type="SMART" id="SM00387">
    <property type="entry name" value="HATPase_c"/>
    <property type="match status" value="1"/>
</dbReference>
<name>A0A1Z3NCA7_BDEBC</name>
<dbReference type="SUPFAM" id="SSF55785">
    <property type="entry name" value="PYP-like sensor domain (PAS domain)"/>
    <property type="match status" value="1"/>
</dbReference>
<keyword evidence="5" id="KW-0547">Nucleotide-binding</keyword>
<organism evidence="15 16">
    <name type="scientific">Bdellovibrio bacteriovorus</name>
    <dbReference type="NCBI Taxonomy" id="959"/>
    <lineage>
        <taxon>Bacteria</taxon>
        <taxon>Pseudomonadati</taxon>
        <taxon>Bdellovibrionota</taxon>
        <taxon>Bdellovibrionia</taxon>
        <taxon>Bdellovibrionales</taxon>
        <taxon>Pseudobdellovibrionaceae</taxon>
        <taxon>Bdellovibrio</taxon>
    </lineage>
</organism>
<evidence type="ECO:0000256" key="11">
    <source>
        <dbReference type="PROSITE-ProRule" id="PRU00169"/>
    </source>
</evidence>
<dbReference type="CDD" id="cd16922">
    <property type="entry name" value="HATPase_EvgS-ArcB-TorS-like"/>
    <property type="match status" value="1"/>
</dbReference>
<protein>
    <recommendedName>
        <fullName evidence="10">Sensory/regulatory protein RpfC</fullName>
        <ecNumber evidence="2">2.7.13.3</ecNumber>
    </recommendedName>
</protein>
<feature type="modified residue" description="4-aspartylphosphate" evidence="11">
    <location>
        <position position="1061"/>
    </location>
</feature>
<evidence type="ECO:0000256" key="6">
    <source>
        <dbReference type="ARBA" id="ARBA00022777"/>
    </source>
</evidence>
<proteinExistence type="predicted"/>
<dbReference type="InterPro" id="IPR004358">
    <property type="entry name" value="Sig_transdc_His_kin-like_C"/>
</dbReference>
<evidence type="ECO:0000256" key="7">
    <source>
        <dbReference type="ARBA" id="ARBA00022840"/>
    </source>
</evidence>
<evidence type="ECO:0000259" key="12">
    <source>
        <dbReference type="PROSITE" id="PS50109"/>
    </source>
</evidence>
<comment type="subunit">
    <text evidence="9">At low DSF concentrations, interacts with RpfF.</text>
</comment>
<dbReference type="GO" id="GO:0005524">
    <property type="term" value="F:ATP binding"/>
    <property type="evidence" value="ECO:0007669"/>
    <property type="project" value="UniProtKB-KW"/>
</dbReference>
<dbReference type="PANTHER" id="PTHR45339">
    <property type="entry name" value="HYBRID SIGNAL TRANSDUCTION HISTIDINE KINASE J"/>
    <property type="match status" value="1"/>
</dbReference>
<comment type="catalytic activity">
    <reaction evidence="1">
        <text>ATP + protein L-histidine = ADP + protein N-phospho-L-histidine.</text>
        <dbReference type="EC" id="2.7.13.3"/>
    </reaction>
</comment>
<dbReference type="SMART" id="SM00388">
    <property type="entry name" value="HisKA"/>
    <property type="match status" value="1"/>
</dbReference>
<dbReference type="Pfam" id="PF02518">
    <property type="entry name" value="HATPase_c"/>
    <property type="match status" value="1"/>
</dbReference>
<dbReference type="InterPro" id="IPR036097">
    <property type="entry name" value="HisK_dim/P_sf"/>
</dbReference>
<dbReference type="Pfam" id="PF00512">
    <property type="entry name" value="HisKA"/>
    <property type="match status" value="1"/>
</dbReference>
<dbReference type="CDD" id="cd00082">
    <property type="entry name" value="HisKA"/>
    <property type="match status" value="1"/>
</dbReference>
<evidence type="ECO:0000256" key="8">
    <source>
        <dbReference type="ARBA" id="ARBA00023012"/>
    </source>
</evidence>
<dbReference type="SUPFAM" id="SSF52172">
    <property type="entry name" value="CheY-like"/>
    <property type="match status" value="1"/>
</dbReference>
<dbReference type="Pfam" id="PF08447">
    <property type="entry name" value="PAS_3"/>
    <property type="match status" value="1"/>
</dbReference>
<feature type="domain" description="Response regulatory" evidence="13">
    <location>
        <begin position="1012"/>
        <end position="1131"/>
    </location>
</feature>
<evidence type="ECO:0000313" key="16">
    <source>
        <dbReference type="Proteomes" id="UP000197003"/>
    </source>
</evidence>
<dbReference type="CDD" id="cd17546">
    <property type="entry name" value="REC_hyHK_CKI1_RcsC-like"/>
    <property type="match status" value="1"/>
</dbReference>
<dbReference type="RefSeq" id="WP_088566518.1">
    <property type="nucleotide sequence ID" value="NZ_CP020946.1"/>
</dbReference>
<keyword evidence="6 15" id="KW-0418">Kinase</keyword>
<dbReference type="SUPFAM" id="SSF55874">
    <property type="entry name" value="ATPase domain of HSP90 chaperone/DNA topoisomerase II/histidine kinase"/>
    <property type="match status" value="1"/>
</dbReference>
<dbReference type="InterPro" id="IPR003661">
    <property type="entry name" value="HisK_dim/P_dom"/>
</dbReference>
<dbReference type="GO" id="GO:0000155">
    <property type="term" value="F:phosphorelay sensor kinase activity"/>
    <property type="evidence" value="ECO:0007669"/>
    <property type="project" value="InterPro"/>
</dbReference>
<evidence type="ECO:0000259" key="14">
    <source>
        <dbReference type="PROSITE" id="PS50113"/>
    </source>
</evidence>
<dbReference type="EMBL" id="CP020946">
    <property type="protein sequence ID" value="ASD65110.1"/>
    <property type="molecule type" value="Genomic_DNA"/>
</dbReference>
<dbReference type="EC" id="2.7.13.3" evidence="2"/>